<dbReference type="InterPro" id="IPR038717">
    <property type="entry name" value="Tc1-like_DDE_dom"/>
</dbReference>
<dbReference type="PANTHER" id="PTHR23022">
    <property type="entry name" value="TRANSPOSABLE ELEMENT-RELATED"/>
    <property type="match status" value="1"/>
</dbReference>
<dbReference type="SUPFAM" id="SSF46689">
    <property type="entry name" value="Homeodomain-like"/>
    <property type="match status" value="1"/>
</dbReference>
<protein>
    <recommendedName>
        <fullName evidence="5">Transposable element Tcb2 transposase</fullName>
    </recommendedName>
</protein>
<sequence>MTGYTTSELKAQIVVLKKQGYSNRAVASTLGSVSQATVGRIWTKYGLTDRPFTERAPIPGRPHKLTFKEVRFAALALLRNKPATAATVKQLYFPHICASTLCRYLKRLGLRAYRRRRVPFLNQRHKKARRTWSHLWLFWLQSCWDDIVFSDEVRIELFGADSGQYYWRFPKQSPYDPRFTKKTISHGGGGIFVWGCITHEGVGRLYHIDGTLTAVKYIEILRDGFFGTLADYRITPFDIIFQHDRDPKHTALLTQRWLQSRHINVLPWPAKSPDLNIIEHVWWYLKQRVCTHEPPASNKEELWCIVQKEWRKISPEYIANLYDSMPHRVLAVYDAKGGNTCY</sequence>
<dbReference type="Gene3D" id="3.30.420.10">
    <property type="entry name" value="Ribonuclease H-like superfamily/Ribonuclease H"/>
    <property type="match status" value="1"/>
</dbReference>
<feature type="domain" description="Transposase Tc1-like" evidence="1">
    <location>
        <begin position="94"/>
        <end position="136"/>
    </location>
</feature>
<dbReference type="GO" id="GO:0006313">
    <property type="term" value="P:DNA transposition"/>
    <property type="evidence" value="ECO:0007669"/>
    <property type="project" value="InterPro"/>
</dbReference>
<dbReference type="InterPro" id="IPR052338">
    <property type="entry name" value="Transposase_5"/>
</dbReference>
<dbReference type="AlphaFoldDB" id="A0A5N5Q797"/>
<dbReference type="InterPro" id="IPR002492">
    <property type="entry name" value="Transposase_Tc1-like"/>
</dbReference>
<reference evidence="3 4" key="1">
    <citation type="journal article" date="2019" name="Fungal Biol. Biotechnol.">
        <title>Draft genome sequence of fastidious pathogen Ceratobasidium theobromae, which causes vascular-streak dieback in Theobroma cacao.</title>
        <authorList>
            <person name="Ali S.S."/>
            <person name="Asman A."/>
            <person name="Shao J."/>
            <person name="Firmansyah A.P."/>
            <person name="Susilo A.W."/>
            <person name="Rosmana A."/>
            <person name="McMahon P."/>
            <person name="Junaid M."/>
            <person name="Guest D."/>
            <person name="Kheng T.Y."/>
            <person name="Meinhardt L.W."/>
            <person name="Bailey B.A."/>
        </authorList>
    </citation>
    <scope>NUCLEOTIDE SEQUENCE [LARGE SCALE GENOMIC DNA]</scope>
    <source>
        <strain evidence="3 4">CT2</strain>
    </source>
</reference>
<comment type="caution">
    <text evidence="3">The sequence shown here is derived from an EMBL/GenBank/DDBJ whole genome shotgun (WGS) entry which is preliminary data.</text>
</comment>
<dbReference type="OrthoDB" id="3226274at2759"/>
<dbReference type="Proteomes" id="UP000383932">
    <property type="component" value="Unassembled WGS sequence"/>
</dbReference>
<organism evidence="3 4">
    <name type="scientific">Ceratobasidium theobromae</name>
    <dbReference type="NCBI Taxonomy" id="1582974"/>
    <lineage>
        <taxon>Eukaryota</taxon>
        <taxon>Fungi</taxon>
        <taxon>Dikarya</taxon>
        <taxon>Basidiomycota</taxon>
        <taxon>Agaricomycotina</taxon>
        <taxon>Agaricomycetes</taxon>
        <taxon>Cantharellales</taxon>
        <taxon>Ceratobasidiaceae</taxon>
        <taxon>Ceratobasidium</taxon>
    </lineage>
</organism>
<evidence type="ECO:0000313" key="4">
    <source>
        <dbReference type="Proteomes" id="UP000383932"/>
    </source>
</evidence>
<dbReference type="Pfam" id="PF13358">
    <property type="entry name" value="DDE_3"/>
    <property type="match status" value="1"/>
</dbReference>
<dbReference type="EMBL" id="SSOP01000981">
    <property type="protein sequence ID" value="KAB5587559.1"/>
    <property type="molecule type" value="Genomic_DNA"/>
</dbReference>
<keyword evidence="4" id="KW-1185">Reference proteome</keyword>
<dbReference type="GO" id="GO:0015074">
    <property type="term" value="P:DNA integration"/>
    <property type="evidence" value="ECO:0007669"/>
    <property type="project" value="InterPro"/>
</dbReference>
<feature type="domain" description="Tc1-like transposase DDE" evidence="2">
    <location>
        <begin position="146"/>
        <end position="300"/>
    </location>
</feature>
<dbReference type="Pfam" id="PF01498">
    <property type="entry name" value="HTH_Tnp_Tc3_2"/>
    <property type="match status" value="1"/>
</dbReference>
<accession>A0A5N5Q797</accession>
<evidence type="ECO:0000313" key="3">
    <source>
        <dbReference type="EMBL" id="KAB5587559.1"/>
    </source>
</evidence>
<proteinExistence type="predicted"/>
<gene>
    <name evidence="3" type="ORF">CTheo_9002</name>
</gene>
<dbReference type="InterPro" id="IPR036397">
    <property type="entry name" value="RNaseH_sf"/>
</dbReference>
<name>A0A5N5Q797_9AGAM</name>
<dbReference type="PANTHER" id="PTHR23022:SF135">
    <property type="entry name" value="SI:DKEY-77F5.3"/>
    <property type="match status" value="1"/>
</dbReference>
<evidence type="ECO:0000259" key="1">
    <source>
        <dbReference type="Pfam" id="PF01498"/>
    </source>
</evidence>
<dbReference type="InterPro" id="IPR009057">
    <property type="entry name" value="Homeodomain-like_sf"/>
</dbReference>
<evidence type="ECO:0008006" key="5">
    <source>
        <dbReference type="Google" id="ProtNLM"/>
    </source>
</evidence>
<evidence type="ECO:0000259" key="2">
    <source>
        <dbReference type="Pfam" id="PF13358"/>
    </source>
</evidence>
<dbReference type="GO" id="GO:0003677">
    <property type="term" value="F:DNA binding"/>
    <property type="evidence" value="ECO:0007669"/>
    <property type="project" value="InterPro"/>
</dbReference>